<dbReference type="EMBL" id="CP095075">
    <property type="protein sequence ID" value="UOR12107.1"/>
    <property type="molecule type" value="Genomic_DNA"/>
</dbReference>
<gene>
    <name evidence="1" type="ORF">MUO15_00745</name>
</gene>
<organism evidence="1 2">
    <name type="scientific">Halobacillus amylolyticus</name>
    <dbReference type="NCBI Taxonomy" id="2932259"/>
    <lineage>
        <taxon>Bacteria</taxon>
        <taxon>Bacillati</taxon>
        <taxon>Bacillota</taxon>
        <taxon>Bacilli</taxon>
        <taxon>Bacillales</taxon>
        <taxon>Bacillaceae</taxon>
        <taxon>Halobacillus</taxon>
    </lineage>
</organism>
<reference evidence="1" key="1">
    <citation type="submission" date="2022-04" db="EMBL/GenBank/DDBJ databases">
        <title>Halobacillus sp. isolated from saltern.</title>
        <authorList>
            <person name="Won M."/>
            <person name="Lee C.-M."/>
            <person name="Woen H.-Y."/>
            <person name="Kwon S.-W."/>
        </authorList>
    </citation>
    <scope>NUCLEOTIDE SEQUENCE</scope>
    <source>
        <strain evidence="1">SSHM10-5</strain>
    </source>
</reference>
<keyword evidence="2" id="KW-1185">Reference proteome</keyword>
<name>A0ABY4HBQ5_9BACI</name>
<proteinExistence type="predicted"/>
<accession>A0ABY4HBQ5</accession>
<sequence length="86" mass="9833">MQKKYLKVGHFTKMTDFLSRGILTMKNTSNQTKYKLLAPAYDLFMGNRFFLNARKKAFENIQFKGNDRVLLAGVGTGKTSVCFQTI</sequence>
<evidence type="ECO:0000313" key="1">
    <source>
        <dbReference type="EMBL" id="UOR12107.1"/>
    </source>
</evidence>
<dbReference type="Proteomes" id="UP000830326">
    <property type="component" value="Chromosome"/>
</dbReference>
<dbReference type="RefSeq" id="WP_245032667.1">
    <property type="nucleotide sequence ID" value="NZ_CP095075.1"/>
</dbReference>
<evidence type="ECO:0000313" key="2">
    <source>
        <dbReference type="Proteomes" id="UP000830326"/>
    </source>
</evidence>
<protein>
    <submittedName>
        <fullName evidence="1">Uncharacterized protein</fullName>
    </submittedName>
</protein>